<accession>A0A0T5ZAN3</accession>
<proteinExistence type="predicted"/>
<sequence>MALLKRFNLAPLDYMAIIAGIINALVIGSIVVYWFLNQ</sequence>
<name>A0A0T5ZAN3_9GAMM</name>
<protein>
    <submittedName>
        <fullName evidence="2">Uncharacterized protein</fullName>
    </submittedName>
</protein>
<dbReference type="Proteomes" id="UP000051276">
    <property type="component" value="Unassembled WGS sequence"/>
</dbReference>
<feature type="transmembrane region" description="Helical" evidence="1">
    <location>
        <begin position="12"/>
        <end position="36"/>
    </location>
</feature>
<evidence type="ECO:0000256" key="1">
    <source>
        <dbReference type="SAM" id="Phobius"/>
    </source>
</evidence>
<evidence type="ECO:0000313" key="3">
    <source>
        <dbReference type="Proteomes" id="UP000051276"/>
    </source>
</evidence>
<evidence type="ECO:0000313" key="2">
    <source>
        <dbReference type="EMBL" id="KRT59880.1"/>
    </source>
</evidence>
<keyword evidence="1" id="KW-0812">Transmembrane</keyword>
<gene>
    <name evidence="2" type="ORF">Ga0076813_16263</name>
</gene>
<dbReference type="EMBL" id="LMXI01000068">
    <property type="protein sequence ID" value="KRT59880.1"/>
    <property type="molecule type" value="Genomic_DNA"/>
</dbReference>
<keyword evidence="1" id="KW-0472">Membrane</keyword>
<dbReference type="AlphaFoldDB" id="A0A0T5ZAN3"/>
<reference evidence="2 3" key="1">
    <citation type="submission" date="2015-11" db="EMBL/GenBank/DDBJ databases">
        <title>The genome of Candidatus Endoriftia persephone in Ridgeia piscesae and population structure of the North Eastern Pacific vestimentiferan symbionts.</title>
        <authorList>
            <person name="Perez M."/>
            <person name="Juniper K.S."/>
        </authorList>
    </citation>
    <scope>NUCLEOTIDE SEQUENCE [LARGE SCALE GENOMIC DNA]</scope>
    <source>
        <strain evidence="2">Ind10</strain>
    </source>
</reference>
<comment type="caution">
    <text evidence="2">The sequence shown here is derived from an EMBL/GenBank/DDBJ whole genome shotgun (WGS) entry which is preliminary data.</text>
</comment>
<keyword evidence="1" id="KW-1133">Transmembrane helix</keyword>
<organism evidence="2 3">
    <name type="scientific">endosymbiont of Ridgeia piscesae</name>
    <dbReference type="NCBI Taxonomy" id="54398"/>
    <lineage>
        <taxon>Bacteria</taxon>
        <taxon>Pseudomonadati</taxon>
        <taxon>Pseudomonadota</taxon>
        <taxon>Gammaproteobacteria</taxon>
        <taxon>sulfur-oxidizing symbionts</taxon>
    </lineage>
</organism>